<evidence type="ECO:0000313" key="2">
    <source>
        <dbReference type="EMBL" id="PYE38645.1"/>
    </source>
</evidence>
<dbReference type="Proteomes" id="UP000247746">
    <property type="component" value="Unassembled WGS sequence"/>
</dbReference>
<evidence type="ECO:0000259" key="1">
    <source>
        <dbReference type="Pfam" id="PF00561"/>
    </source>
</evidence>
<dbReference type="InterPro" id="IPR050266">
    <property type="entry name" value="AB_hydrolase_sf"/>
</dbReference>
<organism evidence="2 3">
    <name type="scientific">Psychrobacter fozii</name>
    <dbReference type="NCBI Taxonomy" id="198480"/>
    <lineage>
        <taxon>Bacteria</taxon>
        <taxon>Pseudomonadati</taxon>
        <taxon>Pseudomonadota</taxon>
        <taxon>Gammaproteobacteria</taxon>
        <taxon>Moraxellales</taxon>
        <taxon>Moraxellaceae</taxon>
        <taxon>Psychrobacter</taxon>
    </lineage>
</organism>
<accession>A0A2V4VII8</accession>
<feature type="domain" description="AB hydrolase-1" evidence="1">
    <location>
        <begin position="27"/>
        <end position="161"/>
    </location>
</feature>
<dbReference type="EMBL" id="QJSU01000006">
    <property type="protein sequence ID" value="PYE38645.1"/>
    <property type="molecule type" value="Genomic_DNA"/>
</dbReference>
<gene>
    <name evidence="2" type="ORF">DFP82_10649</name>
</gene>
<dbReference type="InterPro" id="IPR000639">
    <property type="entry name" value="Epox_hydrolase-like"/>
</dbReference>
<dbReference type="PANTHER" id="PTHR43798">
    <property type="entry name" value="MONOACYLGLYCEROL LIPASE"/>
    <property type="match status" value="1"/>
</dbReference>
<dbReference type="SUPFAM" id="SSF53474">
    <property type="entry name" value="alpha/beta-Hydrolases"/>
    <property type="match status" value="1"/>
</dbReference>
<dbReference type="OrthoDB" id="5853561at2"/>
<comment type="caution">
    <text evidence="2">The sequence shown here is derived from an EMBL/GenBank/DDBJ whole genome shotgun (WGS) entry which is preliminary data.</text>
</comment>
<dbReference type="PANTHER" id="PTHR43798:SF33">
    <property type="entry name" value="HYDROLASE, PUTATIVE (AFU_ORTHOLOGUE AFUA_2G14860)-RELATED"/>
    <property type="match status" value="1"/>
</dbReference>
<dbReference type="PRINTS" id="PR00412">
    <property type="entry name" value="EPOXHYDRLASE"/>
</dbReference>
<dbReference type="GO" id="GO:0016020">
    <property type="term" value="C:membrane"/>
    <property type="evidence" value="ECO:0007669"/>
    <property type="project" value="TreeGrafter"/>
</dbReference>
<feature type="domain" description="AB hydrolase-1" evidence="1">
    <location>
        <begin position="179"/>
        <end position="261"/>
    </location>
</feature>
<dbReference type="Pfam" id="PF00561">
    <property type="entry name" value="Abhydrolase_1"/>
    <property type="match status" value="2"/>
</dbReference>
<keyword evidence="3" id="KW-1185">Reference proteome</keyword>
<dbReference type="AlphaFoldDB" id="A0A2V4VII8"/>
<dbReference type="PRINTS" id="PR00111">
    <property type="entry name" value="ABHYDROLASE"/>
</dbReference>
<proteinExistence type="predicted"/>
<sequence>MSTQITENHTYIDGHKIAFLEQGSGSPIILLHGIPTNSLMWRNIIPQLAKTHRVIAPDLLNYGKSAKPKSADVSINAQSNMIVKLMDVLGARQADIVGHDIGGGVAQLIAVNYPEKVRKLVLIDSICFDSWPIPDFEPLQEPGAESEMSLEEFLSMMRGFLPKGVYDKSVMTDELIEIYLEPWSTEDGKHAFFRNLRRLNKEYTQAITDELSNLPHQTFIMWGDKDPFQKPEYAPKLAEAIPNAELVWIKDVAHWLIDEKPDEIGEHINQFLS</sequence>
<dbReference type="Gene3D" id="3.40.50.1820">
    <property type="entry name" value="alpha/beta hydrolase"/>
    <property type="match status" value="1"/>
</dbReference>
<dbReference type="GO" id="GO:0003824">
    <property type="term" value="F:catalytic activity"/>
    <property type="evidence" value="ECO:0007669"/>
    <property type="project" value="InterPro"/>
</dbReference>
<evidence type="ECO:0000313" key="3">
    <source>
        <dbReference type="Proteomes" id="UP000247746"/>
    </source>
</evidence>
<dbReference type="RefSeq" id="WP_110923394.1">
    <property type="nucleotide sequence ID" value="NZ_QJSU01000006.1"/>
</dbReference>
<name>A0A2V4VII8_9GAMM</name>
<reference evidence="2 3" key="1">
    <citation type="submission" date="2018-06" db="EMBL/GenBank/DDBJ databases">
        <title>Genomic Encyclopedia of Type Strains, Phase III (KMG-III): the genomes of soil and plant-associated and newly described type strains.</title>
        <authorList>
            <person name="Whitman W."/>
        </authorList>
    </citation>
    <scope>NUCLEOTIDE SEQUENCE [LARGE SCALE GENOMIC DNA]</scope>
    <source>
        <strain evidence="2 3">CECT 5889</strain>
    </source>
</reference>
<protein>
    <submittedName>
        <fullName evidence="2">Pimeloyl-ACP methyl ester carboxylesterase</fullName>
    </submittedName>
</protein>
<dbReference type="InterPro" id="IPR000073">
    <property type="entry name" value="AB_hydrolase_1"/>
</dbReference>
<dbReference type="InterPro" id="IPR029058">
    <property type="entry name" value="AB_hydrolase_fold"/>
</dbReference>